<keyword evidence="4" id="KW-1185">Reference proteome</keyword>
<dbReference type="Proteomes" id="UP001589865">
    <property type="component" value="Unassembled WGS sequence"/>
</dbReference>
<proteinExistence type="predicted"/>
<dbReference type="Pfam" id="PF09557">
    <property type="entry name" value="DUF2382"/>
    <property type="match status" value="1"/>
</dbReference>
<dbReference type="InterPro" id="IPR019060">
    <property type="entry name" value="DUF2382"/>
</dbReference>
<dbReference type="EMBL" id="JBHLUN010000008">
    <property type="protein sequence ID" value="MFC0409168.1"/>
    <property type="molecule type" value="Genomic_DNA"/>
</dbReference>
<accession>A0ABV6JX73</accession>
<dbReference type="RefSeq" id="WP_377044915.1">
    <property type="nucleotide sequence ID" value="NZ_JBHLUN010000008.1"/>
</dbReference>
<organism evidence="3 4">
    <name type="scientific">Roseomonas elaeocarpi</name>
    <dbReference type="NCBI Taxonomy" id="907779"/>
    <lineage>
        <taxon>Bacteria</taxon>
        <taxon>Pseudomonadati</taxon>
        <taxon>Pseudomonadota</taxon>
        <taxon>Alphaproteobacteria</taxon>
        <taxon>Acetobacterales</taxon>
        <taxon>Roseomonadaceae</taxon>
        <taxon>Roseomonas</taxon>
    </lineage>
</organism>
<feature type="region of interest" description="Disordered" evidence="1">
    <location>
        <begin position="120"/>
        <end position="145"/>
    </location>
</feature>
<feature type="domain" description="DUF2382" evidence="2">
    <location>
        <begin position="11"/>
        <end position="118"/>
    </location>
</feature>
<evidence type="ECO:0000259" key="2">
    <source>
        <dbReference type="Pfam" id="PF09557"/>
    </source>
</evidence>
<evidence type="ECO:0000256" key="1">
    <source>
        <dbReference type="SAM" id="MobiDB-lite"/>
    </source>
</evidence>
<gene>
    <name evidence="3" type="ORF">ACFFGY_12995</name>
</gene>
<protein>
    <submittedName>
        <fullName evidence="3">DUF2382 domain-containing protein</fullName>
    </submittedName>
</protein>
<comment type="caution">
    <text evidence="3">The sequence shown here is derived from an EMBL/GenBank/DDBJ whole genome shotgun (WGS) entry which is preliminary data.</text>
</comment>
<evidence type="ECO:0000313" key="4">
    <source>
        <dbReference type="Proteomes" id="UP001589865"/>
    </source>
</evidence>
<sequence>MSVDDPAEVVPVAEEHVLVTKRVVETGRVRVSLKTEEVTEAVRETLHGRRVEIEHVPIDREVDRVPGTREEDGVLIVPVVEEVLVVEKRLVLKEEIRIRTLDTTEVVDVPVTRRVQAATVLRSGADDQPPTASPATLSPEPPLKE</sequence>
<evidence type="ECO:0000313" key="3">
    <source>
        <dbReference type="EMBL" id="MFC0409168.1"/>
    </source>
</evidence>
<reference evidence="3 4" key="1">
    <citation type="submission" date="2024-09" db="EMBL/GenBank/DDBJ databases">
        <authorList>
            <person name="Sun Q."/>
            <person name="Mori K."/>
        </authorList>
    </citation>
    <scope>NUCLEOTIDE SEQUENCE [LARGE SCALE GENOMIC DNA]</scope>
    <source>
        <strain evidence="3 4">TBRC 5777</strain>
    </source>
</reference>
<name>A0ABV6JX73_9PROT</name>